<dbReference type="PANTHER" id="PTHR11986:SF79">
    <property type="entry name" value="ACETYLORNITHINE AMINOTRANSFERASE, MITOCHONDRIAL"/>
    <property type="match status" value="1"/>
</dbReference>
<dbReference type="Proteomes" id="UP000237684">
    <property type="component" value="Unassembled WGS sequence"/>
</dbReference>
<dbReference type="CDD" id="cd00610">
    <property type="entry name" value="OAT_like"/>
    <property type="match status" value="1"/>
</dbReference>
<dbReference type="Gene3D" id="3.90.1150.10">
    <property type="entry name" value="Aspartate Aminotransferase, domain 1"/>
    <property type="match status" value="1"/>
</dbReference>
<dbReference type="RefSeq" id="WP_105483232.1">
    <property type="nucleotide sequence ID" value="NZ_NIGF01000005.1"/>
</dbReference>
<dbReference type="EMBL" id="NIGF01000005">
    <property type="protein sequence ID" value="PQV64445.1"/>
    <property type="molecule type" value="Genomic_DNA"/>
</dbReference>
<dbReference type="GO" id="GO:0008483">
    <property type="term" value="F:transaminase activity"/>
    <property type="evidence" value="ECO:0007669"/>
    <property type="project" value="UniProtKB-KW"/>
</dbReference>
<dbReference type="InterPro" id="IPR005814">
    <property type="entry name" value="Aminotrans_3"/>
</dbReference>
<dbReference type="FunCoup" id="A0A2S8SUH1">
    <property type="interactions" value="239"/>
</dbReference>
<evidence type="ECO:0000313" key="7">
    <source>
        <dbReference type="Proteomes" id="UP000237684"/>
    </source>
</evidence>
<dbReference type="GO" id="GO:0042802">
    <property type="term" value="F:identical protein binding"/>
    <property type="evidence" value="ECO:0007669"/>
    <property type="project" value="TreeGrafter"/>
</dbReference>
<evidence type="ECO:0000313" key="6">
    <source>
        <dbReference type="EMBL" id="PQV64445.1"/>
    </source>
</evidence>
<protein>
    <submittedName>
        <fullName evidence="6">Acetylornithine aminotransferase apoenzyme</fullName>
    </submittedName>
</protein>
<dbReference type="AlphaFoldDB" id="A0A2S8SUH1"/>
<keyword evidence="7" id="KW-1185">Reference proteome</keyword>
<comment type="similarity">
    <text evidence="5">Belongs to the class-III pyridoxal-phosphate-dependent aminotransferase family.</text>
</comment>
<evidence type="ECO:0000256" key="3">
    <source>
        <dbReference type="ARBA" id="ARBA00022679"/>
    </source>
</evidence>
<evidence type="ECO:0000256" key="1">
    <source>
        <dbReference type="ARBA" id="ARBA00001933"/>
    </source>
</evidence>
<dbReference type="Gene3D" id="3.40.640.10">
    <property type="entry name" value="Type I PLP-dependent aspartate aminotransferase-like (Major domain)"/>
    <property type="match status" value="1"/>
</dbReference>
<dbReference type="FunFam" id="3.40.640.10:FF:000004">
    <property type="entry name" value="Acetylornithine aminotransferase"/>
    <property type="match status" value="1"/>
</dbReference>
<organism evidence="6 7">
    <name type="scientific">Abditibacterium utsteinense</name>
    <dbReference type="NCBI Taxonomy" id="1960156"/>
    <lineage>
        <taxon>Bacteria</taxon>
        <taxon>Pseudomonadati</taxon>
        <taxon>Abditibacteriota</taxon>
        <taxon>Abditibacteriia</taxon>
        <taxon>Abditibacteriales</taxon>
        <taxon>Abditibacteriaceae</taxon>
        <taxon>Abditibacterium</taxon>
    </lineage>
</organism>
<dbReference type="InterPro" id="IPR050103">
    <property type="entry name" value="Class-III_PLP-dep_AT"/>
</dbReference>
<gene>
    <name evidence="6" type="ORF">B1R32_105127</name>
</gene>
<dbReference type="InterPro" id="IPR049704">
    <property type="entry name" value="Aminotrans_3_PPA_site"/>
</dbReference>
<evidence type="ECO:0000256" key="4">
    <source>
        <dbReference type="ARBA" id="ARBA00022898"/>
    </source>
</evidence>
<dbReference type="InterPro" id="IPR015424">
    <property type="entry name" value="PyrdxlP-dep_Trfase"/>
</dbReference>
<proteinExistence type="inferred from homology"/>
<name>A0A2S8SUH1_9BACT</name>
<reference evidence="6 7" key="1">
    <citation type="journal article" date="2018" name="Syst. Appl. Microbiol.">
        <title>Abditibacterium utsteinense sp. nov., the first cultivated member of candidate phylum FBP, isolated from ice-free Antarctic soil samples.</title>
        <authorList>
            <person name="Tahon G."/>
            <person name="Tytgat B."/>
            <person name="Lebbe L."/>
            <person name="Carlier A."/>
            <person name="Willems A."/>
        </authorList>
    </citation>
    <scope>NUCLEOTIDE SEQUENCE [LARGE SCALE GENOMIC DNA]</scope>
    <source>
        <strain evidence="6 7">LMG 29911</strain>
    </source>
</reference>
<dbReference type="OrthoDB" id="29163at2"/>
<comment type="caution">
    <text evidence="6">The sequence shown here is derived from an EMBL/GenBank/DDBJ whole genome shotgun (WGS) entry which is preliminary data.</text>
</comment>
<dbReference type="SUPFAM" id="SSF53383">
    <property type="entry name" value="PLP-dependent transferases"/>
    <property type="match status" value="1"/>
</dbReference>
<dbReference type="InterPro" id="IPR015422">
    <property type="entry name" value="PyrdxlP-dep_Trfase_small"/>
</dbReference>
<dbReference type="InParanoid" id="A0A2S8SUH1"/>
<dbReference type="PIRSF" id="PIRSF000521">
    <property type="entry name" value="Transaminase_4ab_Lys_Orn"/>
    <property type="match status" value="1"/>
</dbReference>
<keyword evidence="2 6" id="KW-0032">Aminotransferase</keyword>
<dbReference type="GO" id="GO:0030170">
    <property type="term" value="F:pyridoxal phosphate binding"/>
    <property type="evidence" value="ECO:0007669"/>
    <property type="project" value="InterPro"/>
</dbReference>
<dbReference type="Pfam" id="PF00202">
    <property type="entry name" value="Aminotran_3"/>
    <property type="match status" value="1"/>
</dbReference>
<comment type="cofactor">
    <cofactor evidence="1">
        <name>pyridoxal 5'-phosphate</name>
        <dbReference type="ChEBI" id="CHEBI:597326"/>
    </cofactor>
</comment>
<dbReference type="InterPro" id="IPR015421">
    <property type="entry name" value="PyrdxlP-dep_Trfase_major"/>
</dbReference>
<evidence type="ECO:0000256" key="5">
    <source>
        <dbReference type="RuleBase" id="RU003560"/>
    </source>
</evidence>
<sequence length="434" mass="46208">MPHAVSNSSFAAATPAEPLDDAQVLADFSAHVNPALAQVLQFIGFTSTESEARGCIVRDSTGREFLDCLGGYGTMSVGHSHPRIVAAAKRQLDKMAFSSRVLFNAPQAALAKKLAEISPGDLQFAFFCNSGAEAAEAAIKFARITTGRKKLISVEAAYHGKTMGALSVSGRNKYKTPFAPLITDVQTIPFNDIEALGAIDSETAAFLIEPIQGEGGINIASDEYLQAARRRCDEVGALLVMDEVQTGLGRTGKMWGCDHAGVAPDMMLLAKALSGGAIPIGAVLGTPKVWEFWNDAPLIHSSTFGGNPLACVVGLETLQIIEDEDLVAKSARAGEILISKLRETQAKFPDLVKDVRGRGLMIGIEFPHEDITSLVLAGLAQRDVLVVPYTFNNPTVTRFEPPLNISDSEIEWAATAFDEACAATAELLEGVSEM</sequence>
<keyword evidence="4 5" id="KW-0663">Pyridoxal phosphate</keyword>
<dbReference type="PANTHER" id="PTHR11986">
    <property type="entry name" value="AMINOTRANSFERASE CLASS III"/>
    <property type="match status" value="1"/>
</dbReference>
<dbReference type="PROSITE" id="PS00600">
    <property type="entry name" value="AA_TRANSFER_CLASS_3"/>
    <property type="match status" value="1"/>
</dbReference>
<keyword evidence="3 6" id="KW-0808">Transferase</keyword>
<accession>A0A2S8SUH1</accession>
<evidence type="ECO:0000256" key="2">
    <source>
        <dbReference type="ARBA" id="ARBA00022576"/>
    </source>
</evidence>